<keyword evidence="3" id="KW-1185">Reference proteome</keyword>
<dbReference type="Pfam" id="PF10281">
    <property type="entry name" value="Ish1"/>
    <property type="match status" value="6"/>
</dbReference>
<keyword evidence="1" id="KW-0732">Signal</keyword>
<accession>A0ABP0BGK9</accession>
<sequence>MRLLKALLPLALAANVAIATDNWLVRAAYNKWHETELERWLSDHNIPYPTPADRKDLQNLVQANWDDYVVTPYNKWEPAQLIANLKLKGIETKKNVEEDKNTLLAQVKSAWTETEDKAQQAYTDVKSWILDSWTDSQLKSFCDHHGIPVPQPRDRDVILKNARQNLEVIAKKSHQTFGYPGNWLYDTWTESDLKNWLDTYGFPAPQPSTRDKLIATVRRNSHLAYLQMQEESARLQKAAKNAFENLSDTILNTWSESELKNFCDKNGIAVPQGSRVNEIRALIRRRRAQVMDDTVAARFGAATTKAGNEYAKATDSVSDAVRAAFSNSVDTWSDSRLKAFLDARGVPVPHKSSTDQLRALVRKNAHKAASGWTAWTFDDLSYENLKNYLASTGDDAAKKVAEKSDAARADLLKAVKSYYNSASKAGGQQYATATSFLSKATQTAKDNVFDTWSESEIKAYLDSYGIPAPQGSTVNELRAFARQQATYFRYGTTTPTGTLFAKASEGFWNSVDWVKAQLQIGSDLAKEKVGSYRKKASDEL</sequence>
<evidence type="ECO:0000256" key="1">
    <source>
        <dbReference type="SAM" id="SignalP"/>
    </source>
</evidence>
<evidence type="ECO:0008006" key="4">
    <source>
        <dbReference type="Google" id="ProtNLM"/>
    </source>
</evidence>
<name>A0ABP0BGK9_9PEZI</name>
<evidence type="ECO:0000313" key="2">
    <source>
        <dbReference type="EMBL" id="CAK7218651.1"/>
    </source>
</evidence>
<gene>
    <name evidence="2" type="ORF">SEUCBS140593_003619</name>
</gene>
<dbReference type="InterPro" id="IPR018803">
    <property type="entry name" value="Ish1/Msc1-like"/>
</dbReference>
<protein>
    <recommendedName>
        <fullName evidence="4">MSC1 protein</fullName>
    </recommendedName>
</protein>
<feature type="signal peptide" evidence="1">
    <location>
        <begin position="1"/>
        <end position="19"/>
    </location>
</feature>
<evidence type="ECO:0000313" key="3">
    <source>
        <dbReference type="Proteomes" id="UP001642482"/>
    </source>
</evidence>
<organism evidence="2 3">
    <name type="scientific">Sporothrix eucalyptigena</name>
    <dbReference type="NCBI Taxonomy" id="1812306"/>
    <lineage>
        <taxon>Eukaryota</taxon>
        <taxon>Fungi</taxon>
        <taxon>Dikarya</taxon>
        <taxon>Ascomycota</taxon>
        <taxon>Pezizomycotina</taxon>
        <taxon>Sordariomycetes</taxon>
        <taxon>Sordariomycetidae</taxon>
        <taxon>Ophiostomatales</taxon>
        <taxon>Ophiostomataceae</taxon>
        <taxon>Sporothrix</taxon>
    </lineage>
</organism>
<feature type="chain" id="PRO_5045477932" description="MSC1 protein" evidence="1">
    <location>
        <begin position="20"/>
        <end position="540"/>
    </location>
</feature>
<reference evidence="2 3" key="1">
    <citation type="submission" date="2024-01" db="EMBL/GenBank/DDBJ databases">
        <authorList>
            <person name="Allen C."/>
            <person name="Tagirdzhanova G."/>
        </authorList>
    </citation>
    <scope>NUCLEOTIDE SEQUENCE [LARGE SCALE GENOMIC DNA]</scope>
</reference>
<proteinExistence type="predicted"/>
<comment type="caution">
    <text evidence="2">The sequence shown here is derived from an EMBL/GenBank/DDBJ whole genome shotgun (WGS) entry which is preliminary data.</text>
</comment>
<dbReference type="Proteomes" id="UP001642482">
    <property type="component" value="Unassembled WGS sequence"/>
</dbReference>
<dbReference type="EMBL" id="CAWUHD010000028">
    <property type="protein sequence ID" value="CAK7218651.1"/>
    <property type="molecule type" value="Genomic_DNA"/>
</dbReference>